<dbReference type="InterPro" id="IPR046960">
    <property type="entry name" value="PPR_At4g14850-like_plant"/>
</dbReference>
<dbReference type="PROSITE" id="PS51375">
    <property type="entry name" value="PPR"/>
    <property type="match status" value="1"/>
</dbReference>
<evidence type="ECO:0000256" key="2">
    <source>
        <dbReference type="PROSITE-ProRule" id="PRU00708"/>
    </source>
</evidence>
<organism evidence="3 4">
    <name type="scientific">Kingdonia uniflora</name>
    <dbReference type="NCBI Taxonomy" id="39325"/>
    <lineage>
        <taxon>Eukaryota</taxon>
        <taxon>Viridiplantae</taxon>
        <taxon>Streptophyta</taxon>
        <taxon>Embryophyta</taxon>
        <taxon>Tracheophyta</taxon>
        <taxon>Spermatophyta</taxon>
        <taxon>Magnoliopsida</taxon>
        <taxon>Ranunculales</taxon>
        <taxon>Circaeasteraceae</taxon>
        <taxon>Kingdonia</taxon>
    </lineage>
</organism>
<keyword evidence="4" id="KW-1185">Reference proteome</keyword>
<accession>A0A7J7L6W4</accession>
<proteinExistence type="predicted"/>
<protein>
    <recommendedName>
        <fullName evidence="5">Pentatricopeptide repeat-containing protein</fullName>
    </recommendedName>
</protein>
<dbReference type="InterPro" id="IPR011990">
    <property type="entry name" value="TPR-like_helical_dom_sf"/>
</dbReference>
<dbReference type="Gene3D" id="1.25.40.10">
    <property type="entry name" value="Tetratricopeptide repeat domain"/>
    <property type="match status" value="1"/>
</dbReference>
<evidence type="ECO:0000256" key="1">
    <source>
        <dbReference type="ARBA" id="ARBA00022737"/>
    </source>
</evidence>
<dbReference type="Pfam" id="PF13812">
    <property type="entry name" value="PPR_3"/>
    <property type="match status" value="1"/>
</dbReference>
<reference evidence="3 4" key="1">
    <citation type="journal article" date="2020" name="IScience">
        <title>Genome Sequencing of the Endangered Kingdonia uniflora (Circaeasteraceae, Ranunculales) Reveals Potential Mechanisms of Evolutionary Specialization.</title>
        <authorList>
            <person name="Sun Y."/>
            <person name="Deng T."/>
            <person name="Zhang A."/>
            <person name="Moore M.J."/>
            <person name="Landis J.B."/>
            <person name="Lin N."/>
            <person name="Zhang H."/>
            <person name="Zhang X."/>
            <person name="Huang J."/>
            <person name="Zhang X."/>
            <person name="Sun H."/>
            <person name="Wang H."/>
        </authorList>
    </citation>
    <scope>NUCLEOTIDE SEQUENCE [LARGE SCALE GENOMIC DNA]</scope>
    <source>
        <strain evidence="3">TB1705</strain>
        <tissue evidence="3">Leaf</tissue>
    </source>
</reference>
<dbReference type="PANTHER" id="PTHR47926:SF384">
    <property type="entry name" value="DYW DOMAIN-CONTAINING PROTEIN"/>
    <property type="match status" value="1"/>
</dbReference>
<dbReference type="EMBL" id="JACGCM010002601">
    <property type="protein sequence ID" value="KAF6138322.1"/>
    <property type="molecule type" value="Genomic_DNA"/>
</dbReference>
<evidence type="ECO:0008006" key="5">
    <source>
        <dbReference type="Google" id="ProtNLM"/>
    </source>
</evidence>
<evidence type="ECO:0000313" key="3">
    <source>
        <dbReference type="EMBL" id="KAF6138322.1"/>
    </source>
</evidence>
<evidence type="ECO:0000313" key="4">
    <source>
        <dbReference type="Proteomes" id="UP000541444"/>
    </source>
</evidence>
<dbReference type="Pfam" id="PF01535">
    <property type="entry name" value="PPR"/>
    <property type="match status" value="1"/>
</dbReference>
<keyword evidence="1" id="KW-0677">Repeat</keyword>
<dbReference type="NCBIfam" id="TIGR00756">
    <property type="entry name" value="PPR"/>
    <property type="match status" value="1"/>
</dbReference>
<dbReference type="Proteomes" id="UP000541444">
    <property type="component" value="Unassembled WGS sequence"/>
</dbReference>
<dbReference type="PANTHER" id="PTHR47926">
    <property type="entry name" value="PENTATRICOPEPTIDE REPEAT-CONTAINING PROTEIN"/>
    <property type="match status" value="1"/>
</dbReference>
<feature type="repeat" description="PPR" evidence="2">
    <location>
        <begin position="75"/>
        <end position="109"/>
    </location>
</feature>
<dbReference type="GO" id="GO:0009451">
    <property type="term" value="P:RNA modification"/>
    <property type="evidence" value="ECO:0007669"/>
    <property type="project" value="InterPro"/>
</dbReference>
<dbReference type="AlphaFoldDB" id="A0A7J7L6W4"/>
<dbReference type="OrthoDB" id="1937829at2759"/>
<sequence>MLSKSIKPDHFTFTILLKGCTQLPAPEFGKQLHCLVIKNGLNLSIFIRRKLVHLYAVLEWISDARKIFDTTTKLNIVTWNSLLKGYANNRDGKSLYEIFDEIPQRDVVSWNTMIAFYVNLSDFEKAMWLF</sequence>
<dbReference type="InterPro" id="IPR002885">
    <property type="entry name" value="PPR_rpt"/>
</dbReference>
<comment type="caution">
    <text evidence="3">The sequence shown here is derived from an EMBL/GenBank/DDBJ whole genome shotgun (WGS) entry which is preliminary data.</text>
</comment>
<name>A0A7J7L6W4_9MAGN</name>
<dbReference type="GO" id="GO:0003723">
    <property type="term" value="F:RNA binding"/>
    <property type="evidence" value="ECO:0007669"/>
    <property type="project" value="InterPro"/>
</dbReference>
<gene>
    <name evidence="3" type="ORF">GIB67_001551</name>
</gene>